<dbReference type="AlphaFoldDB" id="A0A161J1Z6"/>
<sequence length="97" mass="10805">MSYFQNPLAFRTGTYARDGLLPPEGDAIATAFAPFTAFALQAGLLPRGLYMKLVQQFVLLLQEIEFVCHQRSLLTLSGHATAHPFSRFRARVITTDC</sequence>
<name>A0A161J1Z6_KLEPN</name>
<keyword evidence="1" id="KW-0614">Plasmid</keyword>
<dbReference type="EMBL" id="KU987453">
    <property type="protein sequence ID" value="ANC59706.1"/>
    <property type="molecule type" value="Genomic_DNA"/>
</dbReference>
<evidence type="ECO:0000313" key="1">
    <source>
        <dbReference type="EMBL" id="ANC59706.1"/>
    </source>
</evidence>
<reference evidence="1" key="1">
    <citation type="submission" date="2016-03" db="EMBL/GenBank/DDBJ databases">
        <title>F5111 plasmid from K. peumoniae isloate 05K0261.</title>
        <authorList>
            <person name="Kang H.-Y."/>
            <person name="Kim S."/>
            <person name="Kim J."/>
        </authorList>
    </citation>
    <scope>NUCLEOTIDE SEQUENCE</scope>
    <source>
        <strain evidence="1">05K0261</strain>
        <plasmid evidence="1">F5111</plasmid>
    </source>
</reference>
<organism evidence="1">
    <name type="scientific">Klebsiella pneumoniae</name>
    <dbReference type="NCBI Taxonomy" id="573"/>
    <lineage>
        <taxon>Bacteria</taxon>
        <taxon>Pseudomonadati</taxon>
        <taxon>Pseudomonadota</taxon>
        <taxon>Gammaproteobacteria</taxon>
        <taxon>Enterobacterales</taxon>
        <taxon>Enterobacteriaceae</taxon>
        <taxon>Klebsiella/Raoultella group</taxon>
        <taxon>Klebsiella</taxon>
        <taxon>Klebsiella pneumoniae complex</taxon>
    </lineage>
</organism>
<geneLocation type="plasmid" evidence="1">
    <name>F5111</name>
</geneLocation>
<accession>A0A161J1Z6</accession>
<protein>
    <submittedName>
        <fullName evidence="1">TraR protein</fullName>
    </submittedName>
</protein>
<proteinExistence type="predicted"/>